<dbReference type="AlphaFoldDB" id="A0A3B0UJL4"/>
<accession>A0A3B0UJL4</accession>
<evidence type="ECO:0000313" key="1">
    <source>
        <dbReference type="EMBL" id="VAW28523.1"/>
    </source>
</evidence>
<protein>
    <submittedName>
        <fullName evidence="1">Uncharacterized protein</fullName>
    </submittedName>
</protein>
<feature type="non-terminal residue" evidence="1">
    <location>
        <position position="289"/>
    </location>
</feature>
<gene>
    <name evidence="1" type="ORF">MNBD_BACTEROID06-653</name>
</gene>
<organism evidence="1">
    <name type="scientific">hydrothermal vent metagenome</name>
    <dbReference type="NCBI Taxonomy" id="652676"/>
    <lineage>
        <taxon>unclassified sequences</taxon>
        <taxon>metagenomes</taxon>
        <taxon>ecological metagenomes</taxon>
    </lineage>
</organism>
<name>A0A3B0UJL4_9ZZZZ</name>
<reference evidence="1" key="1">
    <citation type="submission" date="2018-06" db="EMBL/GenBank/DDBJ databases">
        <authorList>
            <person name="Zhirakovskaya E."/>
        </authorList>
    </citation>
    <scope>NUCLEOTIDE SEQUENCE</scope>
</reference>
<proteinExistence type="predicted"/>
<dbReference type="EMBL" id="UOES01000416">
    <property type="protein sequence ID" value="VAW28523.1"/>
    <property type="molecule type" value="Genomic_DNA"/>
</dbReference>
<sequence length="289" mass="33333">MKTKKQAQIIIDNSMAAFGLSKEMETDPKVIKSIIHSMRFDDFKTTFVPMNQFLKEITAKPKNLKPMFDNIEEGIITKHPAILEFLELALQKEWLHKSEHIQRAVHVTFVLEAITAAMSNSHQFFIEVQDHYRNKQRMHGLDTMHILKTFLRSFFISHDLFNIAKAFSLDPLMVYLRIQRGLTTACIPNDDLNELYKNNEINYIERKLLSSACKDGSNHINKLVGINIYEAGIKDYEEGFTTNAMIAHALSEDIKTHPPLATFKNKNITPENSADIFYDSIIEKENLFP</sequence>